<organism evidence="1 2">
    <name type="scientific">Lactococcus garvieae</name>
    <dbReference type="NCBI Taxonomy" id="1363"/>
    <lineage>
        <taxon>Bacteria</taxon>
        <taxon>Bacillati</taxon>
        <taxon>Bacillota</taxon>
        <taxon>Bacilli</taxon>
        <taxon>Lactobacillales</taxon>
        <taxon>Streptococcaceae</taxon>
        <taxon>Lactococcus</taxon>
    </lineage>
</organism>
<protein>
    <submittedName>
        <fullName evidence="1">Uncharacterized protein</fullName>
    </submittedName>
</protein>
<dbReference type="AlphaFoldDB" id="A0A1I4FAR9"/>
<dbReference type="Proteomes" id="UP000181969">
    <property type="component" value="Unassembled WGS sequence"/>
</dbReference>
<accession>A0A1I4FAR9</accession>
<evidence type="ECO:0000313" key="1">
    <source>
        <dbReference type="EMBL" id="SFL15065.1"/>
    </source>
</evidence>
<proteinExistence type="predicted"/>
<evidence type="ECO:0000313" key="2">
    <source>
        <dbReference type="Proteomes" id="UP000181969"/>
    </source>
</evidence>
<dbReference type="OrthoDB" id="2066714at2"/>
<reference evidence="1 2" key="1">
    <citation type="submission" date="2016-10" db="EMBL/GenBank/DDBJ databases">
        <authorList>
            <person name="de Groot N.N."/>
        </authorList>
    </citation>
    <scope>NUCLEOTIDE SEQUENCE [LARGE SCALE GENOMIC DNA]</scope>
    <source>
        <strain evidence="1 2">M79</strain>
    </source>
</reference>
<gene>
    <name evidence="1" type="ORF">SAMN05216438_101545</name>
</gene>
<dbReference type="EMBL" id="FOTJ01000001">
    <property type="protein sequence ID" value="SFL15065.1"/>
    <property type="molecule type" value="Genomic_DNA"/>
</dbReference>
<name>A0A1I4FAR9_9LACT</name>
<sequence length="94" mass="10772">MKLGKSPLENTKRKPLVISKEIVEKYHLKQRAKRDLKASHNKEVLEPLFTEAFELAINNKTNGRNPFWVGLDLLPEVYMNSAKNNEKKAVILVG</sequence>
<dbReference type="RefSeq" id="WP_074750368.1">
    <property type="nucleotide sequence ID" value="NZ_FOTJ01000001.1"/>
</dbReference>